<proteinExistence type="inferred from homology"/>
<dbReference type="PANTHER" id="PTHR24320">
    <property type="entry name" value="RETINOL DEHYDROGENASE"/>
    <property type="match status" value="1"/>
</dbReference>
<name>A0A8T9B2Q0_9HELO</name>
<dbReference type="OrthoDB" id="191139at2759"/>
<keyword evidence="4" id="KW-1185">Reference proteome</keyword>
<accession>A0A8T9B2Q0</accession>
<keyword evidence="2" id="KW-0560">Oxidoreductase</keyword>
<comment type="similarity">
    <text evidence="1">Belongs to the short-chain dehydrogenases/reductases (SDR) family.</text>
</comment>
<dbReference type="PRINTS" id="PR00081">
    <property type="entry name" value="GDHRDH"/>
</dbReference>
<dbReference type="InterPro" id="IPR002347">
    <property type="entry name" value="SDR_fam"/>
</dbReference>
<dbReference type="GO" id="GO:0016491">
    <property type="term" value="F:oxidoreductase activity"/>
    <property type="evidence" value="ECO:0007669"/>
    <property type="project" value="UniProtKB-KW"/>
</dbReference>
<protein>
    <submittedName>
        <fullName evidence="3">Protochlorophyllide reductase A-like protein</fullName>
    </submittedName>
</protein>
<dbReference type="PANTHER" id="PTHR24320:SF152">
    <property type="entry name" value="SHORT-CHAIN DEHYDROGENASE_REDUCTASE FAMILY PROTEIN"/>
    <property type="match status" value="1"/>
</dbReference>
<evidence type="ECO:0000313" key="4">
    <source>
        <dbReference type="Proteomes" id="UP000469559"/>
    </source>
</evidence>
<dbReference type="EMBL" id="QGMF01000798">
    <property type="protein sequence ID" value="TVY13977.1"/>
    <property type="molecule type" value="Genomic_DNA"/>
</dbReference>
<organism evidence="3 4">
    <name type="scientific">Lachnellula arida</name>
    <dbReference type="NCBI Taxonomy" id="1316785"/>
    <lineage>
        <taxon>Eukaryota</taxon>
        <taxon>Fungi</taxon>
        <taxon>Dikarya</taxon>
        <taxon>Ascomycota</taxon>
        <taxon>Pezizomycotina</taxon>
        <taxon>Leotiomycetes</taxon>
        <taxon>Helotiales</taxon>
        <taxon>Lachnaceae</taxon>
        <taxon>Lachnellula</taxon>
    </lineage>
</organism>
<dbReference type="Pfam" id="PF00106">
    <property type="entry name" value="adh_short"/>
    <property type="match status" value="1"/>
</dbReference>
<evidence type="ECO:0000256" key="1">
    <source>
        <dbReference type="ARBA" id="ARBA00006484"/>
    </source>
</evidence>
<sequence length="350" mass="38553">QSTMSDTSGTVLVTGPNGGIGIGFASQLLQSPYATIHETIYAVRDPEKAVALKTVLKTAPKDHKHLVLPLDLTSLDNIRQFAADVNKRVAAGSLQPIQALVFNAGVKDCMGDNFTTDGYEHTFAVNYLANFLLSLLLLQSMDKQCGRIVYVGSTAAFITGGPNPEIFVSEQQKKAFITTTEKMAKGIEEFPDPKGDLNGIGDRRYALSKLLLAMWMYEFQRRLDADPKLSNIAVLGLDPGWVGGTELARSCPPLPKFIFQNILNLIGYIMSFFSSNPLIRTPSKVGADFLRVCFDRKAFGEFPKARYVNGSELYHTPEEAADEKQQKLLWEGSLKLVGVKGDHTILDNWE</sequence>
<reference evidence="3 4" key="1">
    <citation type="submission" date="2018-05" db="EMBL/GenBank/DDBJ databases">
        <title>Whole genome sequencing for identification of molecular markers to develop diagnostic detection tools for the regulated plant pathogen Lachnellula willkommii.</title>
        <authorList>
            <person name="Giroux E."/>
            <person name="Bilodeau G."/>
        </authorList>
    </citation>
    <scope>NUCLEOTIDE SEQUENCE [LARGE SCALE GENOMIC DNA]</scope>
    <source>
        <strain evidence="3 4">CBS 203.66</strain>
    </source>
</reference>
<dbReference type="InterPro" id="IPR036291">
    <property type="entry name" value="NAD(P)-bd_dom_sf"/>
</dbReference>
<evidence type="ECO:0000256" key="2">
    <source>
        <dbReference type="ARBA" id="ARBA00023002"/>
    </source>
</evidence>
<comment type="caution">
    <text evidence="3">The sequence shown here is derived from an EMBL/GenBank/DDBJ whole genome shotgun (WGS) entry which is preliminary data.</text>
</comment>
<feature type="non-terminal residue" evidence="3">
    <location>
        <position position="1"/>
    </location>
</feature>
<gene>
    <name evidence="3" type="primary">PORA</name>
    <name evidence="3" type="ORF">LARI1_G008467</name>
</gene>
<dbReference type="AlphaFoldDB" id="A0A8T9B2Q0"/>
<dbReference type="SUPFAM" id="SSF51735">
    <property type="entry name" value="NAD(P)-binding Rossmann-fold domains"/>
    <property type="match status" value="1"/>
</dbReference>
<dbReference type="Gene3D" id="3.40.50.720">
    <property type="entry name" value="NAD(P)-binding Rossmann-like Domain"/>
    <property type="match status" value="1"/>
</dbReference>
<dbReference type="Proteomes" id="UP000469559">
    <property type="component" value="Unassembled WGS sequence"/>
</dbReference>
<evidence type="ECO:0000313" key="3">
    <source>
        <dbReference type="EMBL" id="TVY13977.1"/>
    </source>
</evidence>